<dbReference type="Proteomes" id="UP001497535">
    <property type="component" value="Unassembled WGS sequence"/>
</dbReference>
<gene>
    <name evidence="1" type="ORF">MENTE1834_LOCUS46607</name>
</gene>
<comment type="caution">
    <text evidence="1">The sequence shown here is derived from an EMBL/GenBank/DDBJ whole genome shotgun (WGS) entry which is preliminary data.</text>
</comment>
<reference evidence="1" key="1">
    <citation type="submission" date="2023-11" db="EMBL/GenBank/DDBJ databases">
        <authorList>
            <person name="Poullet M."/>
        </authorList>
    </citation>
    <scope>NUCLEOTIDE SEQUENCE</scope>
    <source>
        <strain evidence="1">E1834</strain>
    </source>
</reference>
<accession>A0ACB1B670</accession>
<proteinExistence type="predicted"/>
<evidence type="ECO:0000313" key="2">
    <source>
        <dbReference type="Proteomes" id="UP001497535"/>
    </source>
</evidence>
<organism evidence="1 2">
    <name type="scientific">Meloidogyne enterolobii</name>
    <name type="common">Root-knot nematode worm</name>
    <name type="synonym">Meloidogyne mayaguensis</name>
    <dbReference type="NCBI Taxonomy" id="390850"/>
    <lineage>
        <taxon>Eukaryota</taxon>
        <taxon>Metazoa</taxon>
        <taxon>Ecdysozoa</taxon>
        <taxon>Nematoda</taxon>
        <taxon>Chromadorea</taxon>
        <taxon>Rhabditida</taxon>
        <taxon>Tylenchina</taxon>
        <taxon>Tylenchomorpha</taxon>
        <taxon>Tylenchoidea</taxon>
        <taxon>Meloidogynidae</taxon>
        <taxon>Meloidogyninae</taxon>
        <taxon>Meloidogyne</taxon>
    </lineage>
</organism>
<dbReference type="EMBL" id="CAVMJV010000173">
    <property type="protein sequence ID" value="CAK5119850.1"/>
    <property type="molecule type" value="Genomic_DNA"/>
</dbReference>
<name>A0ACB1B670_MELEN</name>
<keyword evidence="2" id="KW-1185">Reference proteome</keyword>
<protein>
    <submittedName>
        <fullName evidence="1">Uncharacterized protein</fullName>
    </submittedName>
</protein>
<evidence type="ECO:0000313" key="1">
    <source>
        <dbReference type="EMBL" id="CAK5119850.1"/>
    </source>
</evidence>
<sequence>MFARKIYKLNRTDNDFIWIHDYHLLFVGRYLRKMENEEQDNVKPMKLGFFLHTPFEFPANLAKKLTEKVTEEVSEESSDELEEEVPEEVSEKSEELPVELSEEVKANLEKLTKEIIIGILSFDKVGFQTNKDRYNFIELAQTVYLIFYYQFNILLYFYLTKLCRC</sequence>